<reference evidence="2 3" key="1">
    <citation type="submission" date="2017-06" db="EMBL/GenBank/DDBJ databases">
        <title>Azoarcus sp. TSNA42 complete genome sequence.</title>
        <authorList>
            <person name="Woo J.-H."/>
            <person name="Kim H.-S."/>
        </authorList>
    </citation>
    <scope>NUCLEOTIDE SEQUENCE [LARGE SCALE GENOMIC DNA]</scope>
    <source>
        <strain evidence="2 3">TSNA42</strain>
    </source>
</reference>
<evidence type="ECO:0000313" key="2">
    <source>
        <dbReference type="EMBL" id="AWI79514.1"/>
    </source>
</evidence>
<dbReference type="OrthoDB" id="196716at2"/>
<dbReference type="AlphaFoldDB" id="A0A2U8H1C1"/>
<feature type="chain" id="PRO_5015835678" description="Glycine zipper family protein" evidence="1">
    <location>
        <begin position="30"/>
        <end position="218"/>
    </location>
</feature>
<dbReference type="Proteomes" id="UP000244902">
    <property type="component" value="Chromosome"/>
</dbReference>
<dbReference type="Pfam" id="PF20125">
    <property type="entry name" value="DUF6515"/>
    <property type="match status" value="1"/>
</dbReference>
<evidence type="ECO:0000313" key="3">
    <source>
        <dbReference type="Proteomes" id="UP000244902"/>
    </source>
</evidence>
<organism evidence="2 3">
    <name type="scientific">Parazoarcus communis</name>
    <dbReference type="NCBI Taxonomy" id="41977"/>
    <lineage>
        <taxon>Bacteria</taxon>
        <taxon>Pseudomonadati</taxon>
        <taxon>Pseudomonadota</taxon>
        <taxon>Betaproteobacteria</taxon>
        <taxon>Rhodocyclales</taxon>
        <taxon>Zoogloeaceae</taxon>
        <taxon>Parazoarcus</taxon>
    </lineage>
</organism>
<keyword evidence="1" id="KW-0732">Signal</keyword>
<feature type="signal peptide" evidence="1">
    <location>
        <begin position="1"/>
        <end position="29"/>
    </location>
</feature>
<dbReference type="RefSeq" id="WP_108972425.1">
    <property type="nucleotide sequence ID" value="NZ_CP022188.1"/>
</dbReference>
<protein>
    <recommendedName>
        <fullName evidence="4">Glycine zipper family protein</fullName>
    </recommendedName>
</protein>
<evidence type="ECO:0008006" key="4">
    <source>
        <dbReference type="Google" id="ProtNLM"/>
    </source>
</evidence>
<dbReference type="InterPro" id="IPR045398">
    <property type="entry name" value="DUF6515"/>
</dbReference>
<accession>A0A2U8H1C1</accession>
<sequence>MSSRLTGVSRLLGAVICAGLLFGAGIAQAEPSHRGGDGDRRGGWVDPRFARGVVVPKLPQGHRIVRHRDIDFYYASGHWFRPMGARFVVVAPPIGLVVPVLPNGFVSVTIGGRSLYRYDDTYYARHDRGYVVVEPPRQDDARRAAGGEDRLFVYPKMNQSEKVQATDRYECHEWGSVQTGYDPTLSYGGVGPEQAESLRADYLRAMTACLEARGYTVR</sequence>
<gene>
    <name evidence="2" type="ORF">CEW87_09105</name>
</gene>
<proteinExistence type="predicted"/>
<dbReference type="EMBL" id="CP022188">
    <property type="protein sequence ID" value="AWI79514.1"/>
    <property type="molecule type" value="Genomic_DNA"/>
</dbReference>
<name>A0A2U8H1C1_9RHOO</name>
<evidence type="ECO:0000256" key="1">
    <source>
        <dbReference type="SAM" id="SignalP"/>
    </source>
</evidence>